<comment type="caution">
    <text evidence="3">The sequence shown here is derived from an EMBL/GenBank/DDBJ whole genome shotgun (WGS) entry which is preliminary data.</text>
</comment>
<evidence type="ECO:0000256" key="1">
    <source>
        <dbReference type="SAM" id="MobiDB-lite"/>
    </source>
</evidence>
<feature type="region of interest" description="Disordered" evidence="1">
    <location>
        <begin position="72"/>
        <end position="94"/>
    </location>
</feature>
<gene>
    <name evidence="3" type="ORF">RI543_002667</name>
</gene>
<keyword evidence="2" id="KW-0472">Membrane</keyword>
<feature type="compositionally biased region" description="Polar residues" evidence="1">
    <location>
        <begin position="76"/>
        <end position="86"/>
    </location>
</feature>
<keyword evidence="4" id="KW-1185">Reference proteome</keyword>
<reference evidence="4" key="1">
    <citation type="submission" date="2023-07" db="EMBL/GenBank/DDBJ databases">
        <title>A draft genome of Kazachstania heterogenica Y-27499.</title>
        <authorList>
            <person name="Donic C."/>
            <person name="Kralova J.S."/>
            <person name="Fidel L."/>
            <person name="Ben-Dor S."/>
            <person name="Jung S."/>
        </authorList>
    </citation>
    <scope>NUCLEOTIDE SEQUENCE [LARGE SCALE GENOMIC DNA]</scope>
    <source>
        <strain evidence="4">Y27499</strain>
    </source>
</reference>
<sequence>MVQPEQFKTVGYVFLGGALSIYIVKSIIKSKRDAKFKPQAMIDDYEVALNQSKDKMIDDYYANIAQVKPGFPLPKSASNKGNSNGGPNVENAHAFQRKSKYEAGGVSAVTRKRGDKLGFWNRRSNND</sequence>
<dbReference type="Proteomes" id="UP001306508">
    <property type="component" value="Unassembled WGS sequence"/>
</dbReference>
<proteinExistence type="predicted"/>
<evidence type="ECO:0000313" key="3">
    <source>
        <dbReference type="EMBL" id="KAK5780125.1"/>
    </source>
</evidence>
<organism evidence="3 4">
    <name type="scientific">Arxiozyma heterogenica</name>
    <dbReference type="NCBI Taxonomy" id="278026"/>
    <lineage>
        <taxon>Eukaryota</taxon>
        <taxon>Fungi</taxon>
        <taxon>Dikarya</taxon>
        <taxon>Ascomycota</taxon>
        <taxon>Saccharomycotina</taxon>
        <taxon>Saccharomycetes</taxon>
        <taxon>Saccharomycetales</taxon>
        <taxon>Saccharomycetaceae</taxon>
        <taxon>Arxiozyma</taxon>
    </lineage>
</organism>
<accession>A0AAN7WHR2</accession>
<feature type="transmembrane region" description="Helical" evidence="2">
    <location>
        <begin position="12"/>
        <end position="28"/>
    </location>
</feature>
<dbReference type="EMBL" id="JAWIZZ010000045">
    <property type="protein sequence ID" value="KAK5780125.1"/>
    <property type="molecule type" value="Genomic_DNA"/>
</dbReference>
<protein>
    <submittedName>
        <fullName evidence="3">Uncharacterized protein</fullName>
    </submittedName>
</protein>
<evidence type="ECO:0000256" key="2">
    <source>
        <dbReference type="SAM" id="Phobius"/>
    </source>
</evidence>
<keyword evidence="2" id="KW-0812">Transmembrane</keyword>
<keyword evidence="2" id="KW-1133">Transmembrane helix</keyword>
<name>A0AAN7WHR2_9SACH</name>
<dbReference type="AlphaFoldDB" id="A0AAN7WHR2"/>
<evidence type="ECO:0000313" key="4">
    <source>
        <dbReference type="Proteomes" id="UP001306508"/>
    </source>
</evidence>